<evidence type="ECO:0000256" key="1">
    <source>
        <dbReference type="ARBA" id="ARBA00022490"/>
    </source>
</evidence>
<dbReference type="Gene3D" id="3.55.30.10">
    <property type="entry name" value="Hsp33 domain"/>
    <property type="match status" value="1"/>
</dbReference>
<keyword evidence="4" id="KW-0143">Chaperone</keyword>
<gene>
    <name evidence="6" type="ORF">POBO1169_LOCUS16077</name>
</gene>
<evidence type="ECO:0000256" key="3">
    <source>
        <dbReference type="ARBA" id="ARBA00023157"/>
    </source>
</evidence>
<dbReference type="InterPro" id="IPR016154">
    <property type="entry name" value="Heat_shock_Hsp33_C"/>
</dbReference>
<dbReference type="InterPro" id="IPR000397">
    <property type="entry name" value="Heat_shock_Hsp33"/>
</dbReference>
<keyword evidence="3" id="KW-1015">Disulfide bond</keyword>
<dbReference type="GO" id="GO:0005737">
    <property type="term" value="C:cytoplasm"/>
    <property type="evidence" value="ECO:0007669"/>
    <property type="project" value="InterPro"/>
</dbReference>
<keyword evidence="5" id="KW-0676">Redox-active center</keyword>
<keyword evidence="2" id="KW-0862">Zinc</keyword>
<dbReference type="CDD" id="cd00498">
    <property type="entry name" value="Hsp33"/>
    <property type="match status" value="1"/>
</dbReference>
<dbReference type="SUPFAM" id="SSF64397">
    <property type="entry name" value="Hsp33 domain"/>
    <property type="match status" value="1"/>
</dbReference>
<keyword evidence="1" id="KW-0963">Cytoplasm</keyword>
<evidence type="ECO:0000256" key="5">
    <source>
        <dbReference type="ARBA" id="ARBA00023284"/>
    </source>
</evidence>
<dbReference type="GO" id="GO:0042026">
    <property type="term" value="P:protein refolding"/>
    <property type="evidence" value="ECO:0007669"/>
    <property type="project" value="TreeGrafter"/>
</dbReference>
<evidence type="ECO:0000256" key="4">
    <source>
        <dbReference type="ARBA" id="ARBA00023186"/>
    </source>
</evidence>
<dbReference type="GO" id="GO:0051082">
    <property type="term" value="F:unfolded protein binding"/>
    <property type="evidence" value="ECO:0007669"/>
    <property type="project" value="InterPro"/>
</dbReference>
<dbReference type="PANTHER" id="PTHR30111">
    <property type="entry name" value="33 KDA CHAPERONIN"/>
    <property type="match status" value="1"/>
</dbReference>
<dbReference type="InterPro" id="IPR016153">
    <property type="entry name" value="Heat_shock_Hsp33_N"/>
</dbReference>
<sequence>MISAASTKVVITAPSAGAVSLSSRRAVSHVSRTRRCKLSTTHKRVVRCSVSPEESSNPGESRLLRTIATNGEVVVTLAKTTSVVNDSIQRHQTSPTVGGALGRGLTAVMLMASFRGEGEQVQVTFKGSGPIGNMTVMSTHLGEVRGMVSNPQAQVPLKPDGTLDVGSAIGPGTLQVVRSLPMLEPYTGIVPITNGEVAEDLAVYLRDSEQQNTALGVGVSIEPDGTCGAAGGFFVQSLPFTGDDTVEMLERNIGKLPPITEMISNGVPLEDITSMILEGIGCSPGAEVKTPVYGPCGAVHLRPRMLKAVASIPPNEILETIDEVGSMEVTCEFCKETIQFSKEDLTQLLV</sequence>
<dbReference type="Pfam" id="PF01430">
    <property type="entry name" value="HSP33"/>
    <property type="match status" value="1"/>
</dbReference>
<reference evidence="6" key="1">
    <citation type="submission" date="2021-01" db="EMBL/GenBank/DDBJ databases">
        <authorList>
            <person name="Corre E."/>
            <person name="Pelletier E."/>
            <person name="Niang G."/>
            <person name="Scheremetjew M."/>
            <person name="Finn R."/>
            <person name="Kale V."/>
            <person name="Holt S."/>
            <person name="Cochrane G."/>
            <person name="Meng A."/>
            <person name="Brown T."/>
            <person name="Cohen L."/>
        </authorList>
    </citation>
    <scope>NUCLEOTIDE SEQUENCE</scope>
    <source>
        <strain evidence="6">CCMP722</strain>
    </source>
</reference>
<dbReference type="PANTHER" id="PTHR30111:SF1">
    <property type="entry name" value="33 KDA CHAPERONIN"/>
    <property type="match status" value="1"/>
</dbReference>
<dbReference type="AlphaFoldDB" id="A0A7S0WSZ3"/>
<protein>
    <submittedName>
        <fullName evidence="6">Uncharacterized protein</fullName>
    </submittedName>
</protein>
<dbReference type="Gene3D" id="3.90.1280.10">
    <property type="entry name" value="HSP33 redox switch-like"/>
    <property type="match status" value="1"/>
</dbReference>
<accession>A0A7S0WSZ3</accession>
<dbReference type="GO" id="GO:0044183">
    <property type="term" value="F:protein folding chaperone"/>
    <property type="evidence" value="ECO:0007669"/>
    <property type="project" value="TreeGrafter"/>
</dbReference>
<organism evidence="6">
    <name type="scientific">Pyramimonas obovata</name>
    <dbReference type="NCBI Taxonomy" id="1411642"/>
    <lineage>
        <taxon>Eukaryota</taxon>
        <taxon>Viridiplantae</taxon>
        <taxon>Chlorophyta</taxon>
        <taxon>Pyramimonadophyceae</taxon>
        <taxon>Pyramimonadales</taxon>
        <taxon>Pyramimonadaceae</taxon>
        <taxon>Pyramimonas</taxon>
        <taxon>Pyramimonas incertae sedis</taxon>
    </lineage>
</organism>
<evidence type="ECO:0000256" key="2">
    <source>
        <dbReference type="ARBA" id="ARBA00022833"/>
    </source>
</evidence>
<dbReference type="SUPFAM" id="SSF118352">
    <property type="entry name" value="HSP33 redox switch-like"/>
    <property type="match status" value="1"/>
</dbReference>
<name>A0A7S0WSZ3_9CHLO</name>
<evidence type="ECO:0000313" key="6">
    <source>
        <dbReference type="EMBL" id="CAD8682761.1"/>
    </source>
</evidence>
<dbReference type="EMBL" id="HBFA01031934">
    <property type="protein sequence ID" value="CAD8682761.1"/>
    <property type="molecule type" value="Transcribed_RNA"/>
</dbReference>
<proteinExistence type="predicted"/>
<dbReference type="PIRSF" id="PIRSF005261">
    <property type="entry name" value="Heat_shock_Hsp33"/>
    <property type="match status" value="1"/>
</dbReference>